<evidence type="ECO:0000256" key="1">
    <source>
        <dbReference type="SAM" id="Phobius"/>
    </source>
</evidence>
<organism evidence="2 3">
    <name type="scientific">Acetivibrio clariflavus (strain DSM 19732 / NBRC 101661 / EBR45)</name>
    <name type="common">Clostridium clariflavum</name>
    <dbReference type="NCBI Taxonomy" id="720554"/>
    <lineage>
        <taxon>Bacteria</taxon>
        <taxon>Bacillati</taxon>
        <taxon>Bacillota</taxon>
        <taxon>Clostridia</taxon>
        <taxon>Eubacteriales</taxon>
        <taxon>Oscillospiraceae</taxon>
        <taxon>Acetivibrio</taxon>
    </lineage>
</organism>
<sequence>MSNGIRLPGFLPPEKQDNVRFYMFEKLSYSKRMMLYLAFVASGFLFQILFLKAWPGAVFLVCATLLNLIRGYNNRISLKDFRVDDNWTSVDMKQIRQIKELERKTVNWDRDILDISNGTGIIGFILTAFALMCVYVFLRILLVNDAVGGIFITDVIILVLPLWFNGMKQVQKQDDLNIKAGIINSMEEFFKTIKRDGEFFKPALLLARDKNGKSIPKDSRFTVSFENMPDDFYGIQAQININLVESSRYPYFYCVIAAKRGFGLEQYVRSIPEHKKIIVTYEEDIDAEVIVIRQRTSKSSGYHTNTTDCKRIMEVALTAARNIIANYKGI</sequence>
<reference evidence="2 3" key="2">
    <citation type="journal article" date="2012" name="Stand. Genomic Sci.">
        <title>Complete Genome Sequence of Clostridium clariflavum DSM 19732.</title>
        <authorList>
            <person name="Izquierdo J.A."/>
            <person name="Goodwin L."/>
            <person name="Davenport K.W."/>
            <person name="Teshima H."/>
            <person name="Bruce D."/>
            <person name="Detter C."/>
            <person name="Tapia R."/>
            <person name="Han S."/>
            <person name="Land M."/>
            <person name="Hauser L."/>
            <person name="Jeffries C.D."/>
            <person name="Han J."/>
            <person name="Pitluck S."/>
            <person name="Nolan M."/>
            <person name="Chen A."/>
            <person name="Huntemann M."/>
            <person name="Mavromatis K."/>
            <person name="Mikhailova N."/>
            <person name="Liolios K."/>
            <person name="Woyke T."/>
            <person name="Lynd L.R."/>
        </authorList>
    </citation>
    <scope>NUCLEOTIDE SEQUENCE [LARGE SCALE GENOMIC DNA]</scope>
    <source>
        <strain evidence="3">DSM 19732 / NBRC 101661 / EBR45</strain>
    </source>
</reference>
<evidence type="ECO:0000313" key="2">
    <source>
        <dbReference type="EMBL" id="AEV70402.1"/>
    </source>
</evidence>
<keyword evidence="3" id="KW-1185">Reference proteome</keyword>
<name>G8M382_ACECE</name>
<keyword evidence="1" id="KW-1133">Transmembrane helix</keyword>
<dbReference type="Proteomes" id="UP000005435">
    <property type="component" value="Chromosome"/>
</dbReference>
<feature type="transmembrane region" description="Helical" evidence="1">
    <location>
        <begin position="120"/>
        <end position="140"/>
    </location>
</feature>
<protein>
    <submittedName>
        <fullName evidence="2">Uncharacterized protein</fullName>
    </submittedName>
</protein>
<evidence type="ECO:0000313" key="3">
    <source>
        <dbReference type="Proteomes" id="UP000005435"/>
    </source>
</evidence>
<dbReference type="RefSeq" id="WP_014256902.1">
    <property type="nucleotide sequence ID" value="NC_016627.1"/>
</dbReference>
<feature type="transmembrane region" description="Helical" evidence="1">
    <location>
        <begin position="56"/>
        <end position="72"/>
    </location>
</feature>
<reference evidence="3" key="1">
    <citation type="submission" date="2011-12" db="EMBL/GenBank/DDBJ databases">
        <title>Complete sequence of Clostridium clariflavum DSM 19732.</title>
        <authorList>
            <consortium name="US DOE Joint Genome Institute"/>
            <person name="Lucas S."/>
            <person name="Han J."/>
            <person name="Lapidus A."/>
            <person name="Cheng J.-F."/>
            <person name="Goodwin L."/>
            <person name="Pitluck S."/>
            <person name="Peters L."/>
            <person name="Teshima H."/>
            <person name="Detter J.C."/>
            <person name="Han C."/>
            <person name="Tapia R."/>
            <person name="Land M."/>
            <person name="Hauser L."/>
            <person name="Kyrpides N."/>
            <person name="Ivanova N."/>
            <person name="Pagani I."/>
            <person name="Kitzmiller T."/>
            <person name="Lynd L."/>
            <person name="Izquierdo J."/>
            <person name="Woyke T."/>
        </authorList>
    </citation>
    <scope>NUCLEOTIDE SEQUENCE [LARGE SCALE GENOMIC DNA]</scope>
    <source>
        <strain evidence="3">DSM 19732 / NBRC 101661 / EBR45</strain>
    </source>
</reference>
<keyword evidence="1" id="KW-0472">Membrane</keyword>
<dbReference type="HOGENOM" id="CLU_876206_0_0_9"/>
<proteinExistence type="predicted"/>
<feature type="transmembrane region" description="Helical" evidence="1">
    <location>
        <begin position="146"/>
        <end position="164"/>
    </location>
</feature>
<dbReference type="KEGG" id="ccl:Clocl_3962"/>
<keyword evidence="1" id="KW-0812">Transmembrane</keyword>
<dbReference type="AlphaFoldDB" id="G8M382"/>
<accession>G8M382</accession>
<dbReference type="OrthoDB" id="2087009at2"/>
<dbReference type="EMBL" id="CP003065">
    <property type="protein sequence ID" value="AEV70402.1"/>
    <property type="molecule type" value="Genomic_DNA"/>
</dbReference>
<dbReference type="STRING" id="720554.Clocl_3962"/>
<dbReference type="eggNOG" id="ENOG5032R1S">
    <property type="taxonomic scope" value="Bacteria"/>
</dbReference>
<feature type="transmembrane region" description="Helical" evidence="1">
    <location>
        <begin position="33"/>
        <end position="50"/>
    </location>
</feature>
<gene>
    <name evidence="2" type="ordered locus">Clocl_3962</name>
</gene>